<evidence type="ECO:0000313" key="1">
    <source>
        <dbReference type="EMBL" id="DAE16318.1"/>
    </source>
</evidence>
<accession>A0A8S5QAC2</accession>
<protein>
    <submittedName>
        <fullName evidence="1">Uncharacterized protein</fullName>
    </submittedName>
</protein>
<reference evidence="1" key="1">
    <citation type="journal article" date="2021" name="Proc. Natl. Acad. Sci. U.S.A.">
        <title>A Catalog of Tens of Thousands of Viruses from Human Metagenomes Reveals Hidden Associations with Chronic Diseases.</title>
        <authorList>
            <person name="Tisza M.J."/>
            <person name="Buck C.B."/>
        </authorList>
    </citation>
    <scope>NUCLEOTIDE SEQUENCE</scope>
    <source>
        <strain evidence="1">CtKyp3</strain>
    </source>
</reference>
<proteinExistence type="predicted"/>
<dbReference type="EMBL" id="BK015620">
    <property type="protein sequence ID" value="DAE16318.1"/>
    <property type="molecule type" value="Genomic_DNA"/>
</dbReference>
<name>A0A8S5QAC2_9CAUD</name>
<sequence length="37" mass="4527">MLFLCSNRMESRTVFFRPGHGVKRLFYFTKMSWSLPR</sequence>
<organism evidence="1">
    <name type="scientific">Siphoviridae sp. ctKyp3</name>
    <dbReference type="NCBI Taxonomy" id="2825447"/>
    <lineage>
        <taxon>Viruses</taxon>
        <taxon>Duplodnaviria</taxon>
        <taxon>Heunggongvirae</taxon>
        <taxon>Uroviricota</taxon>
        <taxon>Caudoviricetes</taxon>
    </lineage>
</organism>